<dbReference type="EMBL" id="MCGN01000007">
    <property type="protein sequence ID" value="ORY94713.1"/>
    <property type="molecule type" value="Genomic_DNA"/>
</dbReference>
<dbReference type="STRING" id="13706.A0A1X2H821"/>
<dbReference type="PANTHER" id="PTHR18919">
    <property type="entry name" value="ACETYL-COA C-ACYLTRANSFERASE"/>
    <property type="match status" value="1"/>
</dbReference>
<gene>
    <name evidence="8" type="ORF">BCR43DRAFT_460489</name>
</gene>
<dbReference type="PROSITE" id="PS00099">
    <property type="entry name" value="THIOLASE_3"/>
    <property type="match status" value="1"/>
</dbReference>
<dbReference type="Proteomes" id="UP000242180">
    <property type="component" value="Unassembled WGS sequence"/>
</dbReference>
<proteinExistence type="inferred from homology"/>
<evidence type="ECO:0000256" key="4">
    <source>
        <dbReference type="PIRSR" id="PIRSR000429-1"/>
    </source>
</evidence>
<dbReference type="InterPro" id="IPR020615">
    <property type="entry name" value="Thiolase_acyl_enz_int_AS"/>
</dbReference>
<dbReference type="FunFam" id="3.40.47.10:FF:000010">
    <property type="entry name" value="Acetyl-CoA acetyltransferase (Thiolase)"/>
    <property type="match status" value="1"/>
</dbReference>
<dbReference type="GO" id="GO:0005739">
    <property type="term" value="C:mitochondrion"/>
    <property type="evidence" value="ECO:0007669"/>
    <property type="project" value="TreeGrafter"/>
</dbReference>
<sequence>MALRQAFIVSAKRTPFGSFGGKFKDFTASELGGFASKAALAELPKDIPVNAVIFGNVMQTDPAGAYMARHIGHRAGLPVHVPALTVNRLCGSGLQSVVNATHEILLGDSEIVLAGGSESMSLSPYTLSGASRWGTRLGVDLKLQDSLWAALTDQYPTPTPMGITAENLAEMYKITKQECDEFAVTSQNRHEKAVAEGIFDAEIIPVDVKTRKGVETVKEDEYPRKGLTVDSISKLKPVFKKDGVTSAANASGINDGAAALIVASEDAVNKYGLKPLARVVSWQASAVEPTLMGLGPVPAIQGALKRAKLELSQMDLIEVNEAFAAQYIAVEKELGLAREKTNVNGGAIAVGHPLGASGARILTHLSHALQRTQSKYAVGSACIGGGQGVAVILERV</sequence>
<dbReference type="InterPro" id="IPR020616">
    <property type="entry name" value="Thiolase_N"/>
</dbReference>
<dbReference type="PIRSF" id="PIRSF000429">
    <property type="entry name" value="Ac-CoA_Ac_transf"/>
    <property type="match status" value="1"/>
</dbReference>
<evidence type="ECO:0000256" key="2">
    <source>
        <dbReference type="ARBA" id="ARBA00022679"/>
    </source>
</evidence>
<dbReference type="InParanoid" id="A0A1X2H821"/>
<name>A0A1X2H821_SYNRA</name>
<evidence type="ECO:0000259" key="7">
    <source>
        <dbReference type="Pfam" id="PF02803"/>
    </source>
</evidence>
<accession>A0A1X2H821</accession>
<feature type="domain" description="Thiolase N-terminal" evidence="6">
    <location>
        <begin position="7"/>
        <end position="266"/>
    </location>
</feature>
<evidence type="ECO:0000259" key="6">
    <source>
        <dbReference type="Pfam" id="PF00108"/>
    </source>
</evidence>
<keyword evidence="2 5" id="KW-0808">Transferase</keyword>
<dbReference type="InterPro" id="IPR002155">
    <property type="entry name" value="Thiolase"/>
</dbReference>
<dbReference type="PANTHER" id="PTHR18919:SF107">
    <property type="entry name" value="ACETYL-COA ACETYLTRANSFERASE, CYTOSOLIC"/>
    <property type="match status" value="1"/>
</dbReference>
<dbReference type="Pfam" id="PF00108">
    <property type="entry name" value="Thiolase_N"/>
    <property type="match status" value="1"/>
</dbReference>
<reference evidence="8 9" key="1">
    <citation type="submission" date="2016-07" db="EMBL/GenBank/DDBJ databases">
        <title>Pervasive Adenine N6-methylation of Active Genes in Fungi.</title>
        <authorList>
            <consortium name="DOE Joint Genome Institute"/>
            <person name="Mondo S.J."/>
            <person name="Dannebaum R.O."/>
            <person name="Kuo R.C."/>
            <person name="Labutti K."/>
            <person name="Haridas S."/>
            <person name="Kuo A."/>
            <person name="Salamov A."/>
            <person name="Ahrendt S.R."/>
            <person name="Lipzen A."/>
            <person name="Sullivan W."/>
            <person name="Andreopoulos W.B."/>
            <person name="Clum A."/>
            <person name="Lindquist E."/>
            <person name="Daum C."/>
            <person name="Ramamoorthy G.K."/>
            <person name="Gryganskyi A."/>
            <person name="Culley D."/>
            <person name="Magnuson J.K."/>
            <person name="James T.Y."/>
            <person name="O'Malley M.A."/>
            <person name="Stajich J.E."/>
            <person name="Spatafora J.W."/>
            <person name="Visel A."/>
            <person name="Grigoriev I.V."/>
        </authorList>
    </citation>
    <scope>NUCLEOTIDE SEQUENCE [LARGE SCALE GENOMIC DNA]</scope>
    <source>
        <strain evidence="8 9">NRRL 2496</strain>
    </source>
</reference>
<evidence type="ECO:0000313" key="8">
    <source>
        <dbReference type="EMBL" id="ORY94713.1"/>
    </source>
</evidence>
<dbReference type="GO" id="GO:0003985">
    <property type="term" value="F:acetyl-CoA C-acetyltransferase activity"/>
    <property type="evidence" value="ECO:0007669"/>
    <property type="project" value="TreeGrafter"/>
</dbReference>
<dbReference type="NCBIfam" id="TIGR01930">
    <property type="entry name" value="AcCoA-C-Actrans"/>
    <property type="match status" value="1"/>
</dbReference>
<evidence type="ECO:0000256" key="5">
    <source>
        <dbReference type="RuleBase" id="RU003557"/>
    </source>
</evidence>
<comment type="caution">
    <text evidence="8">The sequence shown here is derived from an EMBL/GenBank/DDBJ whole genome shotgun (WGS) entry which is preliminary data.</text>
</comment>
<dbReference type="Gene3D" id="3.40.47.10">
    <property type="match status" value="2"/>
</dbReference>
<dbReference type="PROSITE" id="PS00098">
    <property type="entry name" value="THIOLASE_1"/>
    <property type="match status" value="1"/>
</dbReference>
<dbReference type="OMA" id="MPEAYVI"/>
<comment type="similarity">
    <text evidence="1 5">Belongs to the thiolase-like superfamily. Thiolase family.</text>
</comment>
<organism evidence="8 9">
    <name type="scientific">Syncephalastrum racemosum</name>
    <name type="common">Filamentous fungus</name>
    <dbReference type="NCBI Taxonomy" id="13706"/>
    <lineage>
        <taxon>Eukaryota</taxon>
        <taxon>Fungi</taxon>
        <taxon>Fungi incertae sedis</taxon>
        <taxon>Mucoromycota</taxon>
        <taxon>Mucoromycotina</taxon>
        <taxon>Mucoromycetes</taxon>
        <taxon>Mucorales</taxon>
        <taxon>Syncephalastraceae</taxon>
        <taxon>Syncephalastrum</taxon>
    </lineage>
</organism>
<dbReference type="InterPro" id="IPR016039">
    <property type="entry name" value="Thiolase-like"/>
</dbReference>
<dbReference type="InterPro" id="IPR020613">
    <property type="entry name" value="Thiolase_CS"/>
</dbReference>
<dbReference type="SUPFAM" id="SSF53901">
    <property type="entry name" value="Thiolase-like"/>
    <property type="match status" value="2"/>
</dbReference>
<dbReference type="CDD" id="cd00751">
    <property type="entry name" value="thiolase"/>
    <property type="match status" value="1"/>
</dbReference>
<keyword evidence="3 5" id="KW-0012">Acyltransferase</keyword>
<dbReference type="Pfam" id="PF02803">
    <property type="entry name" value="Thiolase_C"/>
    <property type="match status" value="1"/>
</dbReference>
<dbReference type="InterPro" id="IPR020610">
    <property type="entry name" value="Thiolase_AS"/>
</dbReference>
<dbReference type="GO" id="GO:0006635">
    <property type="term" value="P:fatty acid beta-oxidation"/>
    <property type="evidence" value="ECO:0007669"/>
    <property type="project" value="TreeGrafter"/>
</dbReference>
<feature type="domain" description="Thiolase C-terminal" evidence="7">
    <location>
        <begin position="273"/>
        <end position="395"/>
    </location>
</feature>
<keyword evidence="9" id="KW-1185">Reference proteome</keyword>
<evidence type="ECO:0000313" key="9">
    <source>
        <dbReference type="Proteomes" id="UP000242180"/>
    </source>
</evidence>
<dbReference type="AlphaFoldDB" id="A0A1X2H821"/>
<protein>
    <submittedName>
        <fullName evidence="8">Thiolase, N-terminal domain-domain-containing protein</fullName>
    </submittedName>
</protein>
<feature type="active site" description="Proton acceptor" evidence="4">
    <location>
        <position position="382"/>
    </location>
</feature>
<dbReference type="PROSITE" id="PS00737">
    <property type="entry name" value="THIOLASE_2"/>
    <property type="match status" value="1"/>
</dbReference>
<feature type="active site" description="Acyl-thioester intermediate" evidence="4">
    <location>
        <position position="90"/>
    </location>
</feature>
<feature type="active site" description="Proton acceptor" evidence="4">
    <location>
        <position position="352"/>
    </location>
</feature>
<evidence type="ECO:0000256" key="3">
    <source>
        <dbReference type="ARBA" id="ARBA00023315"/>
    </source>
</evidence>
<evidence type="ECO:0000256" key="1">
    <source>
        <dbReference type="ARBA" id="ARBA00010982"/>
    </source>
</evidence>
<dbReference type="OrthoDB" id="5404651at2759"/>
<dbReference type="InterPro" id="IPR020617">
    <property type="entry name" value="Thiolase_C"/>
</dbReference>